<evidence type="ECO:0000256" key="4">
    <source>
        <dbReference type="ARBA" id="ARBA00023163"/>
    </source>
</evidence>
<dbReference type="InterPro" id="IPR036390">
    <property type="entry name" value="WH_DNA-bd_sf"/>
</dbReference>
<evidence type="ECO:0000259" key="5">
    <source>
        <dbReference type="PROSITE" id="PS50931"/>
    </source>
</evidence>
<dbReference type="GO" id="GO:0003677">
    <property type="term" value="F:DNA binding"/>
    <property type="evidence" value="ECO:0007669"/>
    <property type="project" value="UniProtKB-KW"/>
</dbReference>
<accession>A0A6J4NSI2</accession>
<evidence type="ECO:0000313" key="6">
    <source>
        <dbReference type="EMBL" id="CAA9396510.1"/>
    </source>
</evidence>
<dbReference type="InterPro" id="IPR005119">
    <property type="entry name" value="LysR_subst-bd"/>
</dbReference>
<dbReference type="Pfam" id="PF00126">
    <property type="entry name" value="HTH_1"/>
    <property type="match status" value="1"/>
</dbReference>
<dbReference type="PANTHER" id="PTHR30419:SF31">
    <property type="entry name" value="BLR3139 PROTEIN"/>
    <property type="match status" value="1"/>
</dbReference>
<reference evidence="6" key="1">
    <citation type="submission" date="2020-02" db="EMBL/GenBank/DDBJ databases">
        <authorList>
            <person name="Meier V. D."/>
        </authorList>
    </citation>
    <scope>NUCLEOTIDE SEQUENCE</scope>
    <source>
        <strain evidence="6">AVDCRST_MAG75</strain>
    </source>
</reference>
<dbReference type="AlphaFoldDB" id="A0A6J4NSI2"/>
<dbReference type="GO" id="GO:0005829">
    <property type="term" value="C:cytosol"/>
    <property type="evidence" value="ECO:0007669"/>
    <property type="project" value="TreeGrafter"/>
</dbReference>
<protein>
    <submittedName>
        <fullName evidence="6">Transcriptional regulator, LysR family</fullName>
    </submittedName>
</protein>
<name>A0A6J4NSI2_9ACTN</name>
<dbReference type="Gene3D" id="3.40.190.290">
    <property type="match status" value="1"/>
</dbReference>
<dbReference type="Gene3D" id="1.10.10.10">
    <property type="entry name" value="Winged helix-like DNA-binding domain superfamily/Winged helix DNA-binding domain"/>
    <property type="match status" value="1"/>
</dbReference>
<feature type="domain" description="HTH lysR-type" evidence="5">
    <location>
        <begin position="1"/>
        <end position="58"/>
    </location>
</feature>
<keyword evidence="3" id="KW-0238">DNA-binding</keyword>
<dbReference type="Pfam" id="PF03466">
    <property type="entry name" value="LysR_substrate"/>
    <property type="match status" value="1"/>
</dbReference>
<dbReference type="PRINTS" id="PR00039">
    <property type="entry name" value="HTHLYSR"/>
</dbReference>
<evidence type="ECO:0000256" key="2">
    <source>
        <dbReference type="ARBA" id="ARBA00023015"/>
    </source>
</evidence>
<dbReference type="EMBL" id="CADCUO010000117">
    <property type="protein sequence ID" value="CAA9396510.1"/>
    <property type="molecule type" value="Genomic_DNA"/>
</dbReference>
<organism evidence="6">
    <name type="scientific">uncultured Propionibacteriaceae bacterium</name>
    <dbReference type="NCBI Taxonomy" id="257457"/>
    <lineage>
        <taxon>Bacteria</taxon>
        <taxon>Bacillati</taxon>
        <taxon>Actinomycetota</taxon>
        <taxon>Actinomycetes</taxon>
        <taxon>Propionibacteriales</taxon>
        <taxon>Propionibacteriaceae</taxon>
        <taxon>environmental samples</taxon>
    </lineage>
</organism>
<dbReference type="InterPro" id="IPR050950">
    <property type="entry name" value="HTH-type_LysR_regulators"/>
</dbReference>
<gene>
    <name evidence="6" type="ORF">AVDCRST_MAG75-1866</name>
</gene>
<dbReference type="InterPro" id="IPR036388">
    <property type="entry name" value="WH-like_DNA-bd_sf"/>
</dbReference>
<comment type="similarity">
    <text evidence="1">Belongs to the LysR transcriptional regulatory family.</text>
</comment>
<dbReference type="FunFam" id="1.10.10.10:FF:000001">
    <property type="entry name" value="LysR family transcriptional regulator"/>
    <property type="match status" value="1"/>
</dbReference>
<dbReference type="GO" id="GO:0003700">
    <property type="term" value="F:DNA-binding transcription factor activity"/>
    <property type="evidence" value="ECO:0007669"/>
    <property type="project" value="InterPro"/>
</dbReference>
<keyword evidence="2" id="KW-0805">Transcription regulation</keyword>
<sequence length="296" mass="31713">MELRQLEHFIAVAEEQHFTRAAELLHISQSGLSASVRALETELGTDLFLRSTRRVELTQAGQAFLDEAVRTVTSAAAARNAVQAVRGVLRGSISVGTEQCLGVVNLPKELAVFRIRHPEVEASLTFEGSSTLVDRLIAGQLDLGLIAVCGGNPRGVELAPLWSEGFVVLCHPDHPLAKHPIVELEQLAGQALVGFLPGWGARVLTEHAFATVGIKHRVAMEVNDVHTLLDLVGHNLGVAIVPEHFARKRPATLRAVPVDGDLLQWQVAAALPVKPSAAAVALLDQFVRSQQPTAAA</sequence>
<proteinExistence type="inferred from homology"/>
<evidence type="ECO:0000256" key="1">
    <source>
        <dbReference type="ARBA" id="ARBA00009437"/>
    </source>
</evidence>
<evidence type="ECO:0000256" key="3">
    <source>
        <dbReference type="ARBA" id="ARBA00023125"/>
    </source>
</evidence>
<dbReference type="SUPFAM" id="SSF46785">
    <property type="entry name" value="Winged helix' DNA-binding domain"/>
    <property type="match status" value="1"/>
</dbReference>
<keyword evidence="4" id="KW-0804">Transcription</keyword>
<dbReference type="InterPro" id="IPR000847">
    <property type="entry name" value="LysR_HTH_N"/>
</dbReference>
<dbReference type="PANTHER" id="PTHR30419">
    <property type="entry name" value="HTH-TYPE TRANSCRIPTIONAL REGULATOR YBHD"/>
    <property type="match status" value="1"/>
</dbReference>
<dbReference type="PROSITE" id="PS50931">
    <property type="entry name" value="HTH_LYSR"/>
    <property type="match status" value="1"/>
</dbReference>
<dbReference type="SUPFAM" id="SSF53850">
    <property type="entry name" value="Periplasmic binding protein-like II"/>
    <property type="match status" value="1"/>
</dbReference>